<dbReference type="EMBL" id="CAMAPF010000931">
    <property type="protein sequence ID" value="CAH9123623.1"/>
    <property type="molecule type" value="Genomic_DNA"/>
</dbReference>
<name>A0AAV0EHL1_9ASTE</name>
<accession>A0AAV0EHL1</accession>
<sequence>MTPLNGATLEDRAPGVAVLMVGTAGILTWETGALEKASEAALEAVTTAEKAGTRDSASTKCGGGDYSWNSFDLLEEEEEEKKKRRRR</sequence>
<dbReference type="AlphaFoldDB" id="A0AAV0EHL1"/>
<keyword evidence="3" id="KW-1185">Reference proteome</keyword>
<organism evidence="2 3">
    <name type="scientific">Cuscuta epithymum</name>
    <dbReference type="NCBI Taxonomy" id="186058"/>
    <lineage>
        <taxon>Eukaryota</taxon>
        <taxon>Viridiplantae</taxon>
        <taxon>Streptophyta</taxon>
        <taxon>Embryophyta</taxon>
        <taxon>Tracheophyta</taxon>
        <taxon>Spermatophyta</taxon>
        <taxon>Magnoliopsida</taxon>
        <taxon>eudicotyledons</taxon>
        <taxon>Gunneridae</taxon>
        <taxon>Pentapetalae</taxon>
        <taxon>asterids</taxon>
        <taxon>lamiids</taxon>
        <taxon>Solanales</taxon>
        <taxon>Convolvulaceae</taxon>
        <taxon>Cuscuteae</taxon>
        <taxon>Cuscuta</taxon>
        <taxon>Cuscuta subgen. Cuscuta</taxon>
    </lineage>
</organism>
<dbReference type="Proteomes" id="UP001152523">
    <property type="component" value="Unassembled WGS sequence"/>
</dbReference>
<reference evidence="2" key="1">
    <citation type="submission" date="2022-07" db="EMBL/GenBank/DDBJ databases">
        <authorList>
            <person name="Macas J."/>
            <person name="Novak P."/>
            <person name="Neumann P."/>
        </authorList>
    </citation>
    <scope>NUCLEOTIDE SEQUENCE</scope>
</reference>
<protein>
    <submittedName>
        <fullName evidence="2">Uncharacterized protein</fullName>
    </submittedName>
</protein>
<feature type="region of interest" description="Disordered" evidence="1">
    <location>
        <begin position="49"/>
        <end position="69"/>
    </location>
</feature>
<comment type="caution">
    <text evidence="2">The sequence shown here is derived from an EMBL/GenBank/DDBJ whole genome shotgun (WGS) entry which is preliminary data.</text>
</comment>
<evidence type="ECO:0000313" key="2">
    <source>
        <dbReference type="EMBL" id="CAH9123623.1"/>
    </source>
</evidence>
<evidence type="ECO:0000256" key="1">
    <source>
        <dbReference type="SAM" id="MobiDB-lite"/>
    </source>
</evidence>
<proteinExistence type="predicted"/>
<evidence type="ECO:0000313" key="3">
    <source>
        <dbReference type="Proteomes" id="UP001152523"/>
    </source>
</evidence>
<gene>
    <name evidence="2" type="ORF">CEPIT_LOCUS25359</name>
</gene>